<dbReference type="SMART" id="SM00333">
    <property type="entry name" value="TUDOR"/>
    <property type="match status" value="1"/>
</dbReference>
<dbReference type="AlphaFoldDB" id="A0A9P0HRG6"/>
<accession>A0A9P0HRG6</accession>
<dbReference type="Gene3D" id="1.10.645.10">
    <property type="entry name" value="Cytochrome-c3 Hydrogenase, chain B"/>
    <property type="match status" value="1"/>
</dbReference>
<dbReference type="InterPro" id="IPR022885">
    <property type="entry name" value="NDH1_su_D/H"/>
</dbReference>
<dbReference type="GO" id="GO:0015030">
    <property type="term" value="C:Cajal body"/>
    <property type="evidence" value="ECO:0007669"/>
    <property type="project" value="UniProtKB-SubCell"/>
</dbReference>
<dbReference type="GO" id="GO:0048038">
    <property type="term" value="F:quinone binding"/>
    <property type="evidence" value="ECO:0007669"/>
    <property type="project" value="InterPro"/>
</dbReference>
<name>A0A9P0HRG6_NEZVI</name>
<reference evidence="14" key="1">
    <citation type="submission" date="2022-01" db="EMBL/GenBank/DDBJ databases">
        <authorList>
            <person name="King R."/>
        </authorList>
    </citation>
    <scope>NUCLEOTIDE SEQUENCE</scope>
</reference>
<evidence type="ECO:0000256" key="3">
    <source>
        <dbReference type="ARBA" id="ARBA00005769"/>
    </source>
</evidence>
<dbReference type="PROSITE" id="PS00535">
    <property type="entry name" value="COMPLEX1_49K"/>
    <property type="match status" value="1"/>
</dbReference>
<gene>
    <name evidence="14" type="ORF">NEZAVI_LOCUS14097</name>
</gene>
<dbReference type="SUPFAM" id="SSF63748">
    <property type="entry name" value="Tudor/PWWP/MBT"/>
    <property type="match status" value="1"/>
</dbReference>
<dbReference type="Gene3D" id="2.30.30.140">
    <property type="match status" value="1"/>
</dbReference>
<keyword evidence="4 12" id="KW-0813">Transport</keyword>
<dbReference type="InterPro" id="IPR014029">
    <property type="entry name" value="NADH_UbQ_OxRdtase_49kDa_CS"/>
</dbReference>
<dbReference type="Proteomes" id="UP001152798">
    <property type="component" value="Chromosome 6"/>
</dbReference>
<evidence type="ECO:0000256" key="7">
    <source>
        <dbReference type="ARBA" id="ARBA00023027"/>
    </source>
</evidence>
<dbReference type="GO" id="GO:0016651">
    <property type="term" value="F:oxidoreductase activity, acting on NAD(P)H"/>
    <property type="evidence" value="ECO:0007669"/>
    <property type="project" value="InterPro"/>
</dbReference>
<evidence type="ECO:0000256" key="2">
    <source>
        <dbReference type="ARBA" id="ARBA00005371"/>
    </source>
</evidence>
<evidence type="ECO:0000313" key="14">
    <source>
        <dbReference type="EMBL" id="CAH1406071.1"/>
    </source>
</evidence>
<comment type="similarity">
    <text evidence="3 12">Belongs to the complex I 49 kDa subunit family.</text>
</comment>
<dbReference type="PANTHER" id="PTHR11993:SF10">
    <property type="entry name" value="NADH DEHYDROGENASE [UBIQUINONE] IRON-SULFUR PROTEIN 2, MITOCHONDRIAL"/>
    <property type="match status" value="1"/>
</dbReference>
<dbReference type="NCBIfam" id="NF004739">
    <property type="entry name" value="PRK06075.1"/>
    <property type="match status" value="1"/>
</dbReference>
<comment type="subcellular location">
    <subcellularLocation>
        <location evidence="1">Nucleus</location>
        <location evidence="1">Cajal body</location>
    </subcellularLocation>
</comment>
<dbReference type="GO" id="GO:0051287">
    <property type="term" value="F:NAD binding"/>
    <property type="evidence" value="ECO:0007669"/>
    <property type="project" value="InterPro"/>
</dbReference>
<keyword evidence="5" id="KW-0507">mRNA processing</keyword>
<dbReference type="Pfam" id="PF06003">
    <property type="entry name" value="SMN_Tudor"/>
    <property type="match status" value="1"/>
</dbReference>
<evidence type="ECO:0000256" key="12">
    <source>
        <dbReference type="RuleBase" id="RU003685"/>
    </source>
</evidence>
<protein>
    <recommendedName>
        <fullName evidence="10">Complex I-49kD</fullName>
    </recommendedName>
    <alternativeName>
        <fullName evidence="11">NADH-ubiquinone oxidoreductase 49 kDa subunit</fullName>
    </alternativeName>
</protein>
<evidence type="ECO:0000256" key="6">
    <source>
        <dbReference type="ARBA" id="ARBA00022967"/>
    </source>
</evidence>
<dbReference type="InterPro" id="IPR029014">
    <property type="entry name" value="NiFe-Hase_large"/>
</dbReference>
<dbReference type="PROSITE" id="PS50304">
    <property type="entry name" value="TUDOR"/>
    <property type="match status" value="1"/>
</dbReference>
<dbReference type="InterPro" id="IPR002999">
    <property type="entry name" value="Tudor"/>
</dbReference>
<evidence type="ECO:0000259" key="13">
    <source>
        <dbReference type="PROSITE" id="PS50304"/>
    </source>
</evidence>
<keyword evidence="15" id="KW-1185">Reference proteome</keyword>
<dbReference type="GO" id="GO:0006397">
    <property type="term" value="P:mRNA processing"/>
    <property type="evidence" value="ECO:0007669"/>
    <property type="project" value="UniProtKB-KW"/>
</dbReference>
<proteinExistence type="inferred from homology"/>
<evidence type="ECO:0000256" key="11">
    <source>
        <dbReference type="ARBA" id="ARBA00031562"/>
    </source>
</evidence>
<dbReference type="GO" id="GO:0005739">
    <property type="term" value="C:mitochondrion"/>
    <property type="evidence" value="ECO:0007669"/>
    <property type="project" value="GOC"/>
</dbReference>
<evidence type="ECO:0000256" key="1">
    <source>
        <dbReference type="ARBA" id="ARBA00004408"/>
    </source>
</evidence>
<dbReference type="GO" id="GO:0003723">
    <property type="term" value="F:RNA binding"/>
    <property type="evidence" value="ECO:0007669"/>
    <property type="project" value="InterPro"/>
</dbReference>
<organism evidence="14 15">
    <name type="scientific">Nezara viridula</name>
    <name type="common">Southern green stink bug</name>
    <name type="synonym">Cimex viridulus</name>
    <dbReference type="NCBI Taxonomy" id="85310"/>
    <lineage>
        <taxon>Eukaryota</taxon>
        <taxon>Metazoa</taxon>
        <taxon>Ecdysozoa</taxon>
        <taxon>Arthropoda</taxon>
        <taxon>Hexapoda</taxon>
        <taxon>Insecta</taxon>
        <taxon>Pterygota</taxon>
        <taxon>Neoptera</taxon>
        <taxon>Paraneoptera</taxon>
        <taxon>Hemiptera</taxon>
        <taxon>Heteroptera</taxon>
        <taxon>Panheteroptera</taxon>
        <taxon>Pentatomomorpha</taxon>
        <taxon>Pentatomoidea</taxon>
        <taxon>Pentatomidae</taxon>
        <taxon>Pentatominae</taxon>
        <taxon>Nezara</taxon>
    </lineage>
</organism>
<evidence type="ECO:0000256" key="9">
    <source>
        <dbReference type="ARBA" id="ARBA00023242"/>
    </source>
</evidence>
<keyword evidence="8" id="KW-0508">mRNA splicing</keyword>
<dbReference type="OrthoDB" id="1009at2759"/>
<dbReference type="EMBL" id="OV725082">
    <property type="protein sequence ID" value="CAH1406071.1"/>
    <property type="molecule type" value="Genomic_DNA"/>
</dbReference>
<dbReference type="GO" id="GO:0006120">
    <property type="term" value="P:mitochondrial electron transport, NADH to ubiquinone"/>
    <property type="evidence" value="ECO:0007669"/>
    <property type="project" value="TreeGrafter"/>
</dbReference>
<dbReference type="GO" id="GO:0008380">
    <property type="term" value="P:RNA splicing"/>
    <property type="evidence" value="ECO:0007669"/>
    <property type="project" value="UniProtKB-KW"/>
</dbReference>
<dbReference type="InterPro" id="IPR001135">
    <property type="entry name" value="NADH_Q_OxRdtase_suD"/>
</dbReference>
<comment type="similarity">
    <text evidence="2">Belongs to the SMN family.</text>
</comment>
<dbReference type="PANTHER" id="PTHR11993">
    <property type="entry name" value="NADH-UBIQUINONE OXIDOREDUCTASE 49 KDA SUBUNIT"/>
    <property type="match status" value="1"/>
</dbReference>
<sequence length="588" mass="67454">MFTVSLKMTTVNKTCLKKLLKDVISANFLTLNNKYSDKWYPDIEYMKKFQGPLLYCDDPTKYKIEHWSGEVPSEEKCIRNMIINMGPNHPSAHGVLRLILELEGEVVVRADPHVGFLHRGTEKLIEYKTYTQALPYFDRLDYVSPMAYELCFSLAVEKLLNIAVPIRGQYIRVLFAELTRVLHHALALTGQGLDIGAITPFFWMFEEREKIMEFYERVCGARMHAAYIRPGGVSQDIPLGLLEDIYDFIKKFPERIDELEDMFTDNRIFKERLIDVGVYNAEDALNLGLTGPMLRGSGVKWDLRKAQPYDVYDQFEFDVPVGVKGDSYDRVDEMRESCKIILQCLNKMPEGEVKTDDAKVCPPHRAEMKVEAALTTSPDNEELLKLKTDLEEVIQLTCDLIKAQLLDDKSNADGNDLLEKEFSEFSKPDSPVANSKKDWRPGDVCLALWVQDGQYYEARIESIENEEVSVLFTHNRSAEVTTLEFIKEIPRSEMSIKPKKHPISKVREYQKKKKLKKLQRYKQLEEERETEKNKWLAFSSKTTKKGVIKKSIFASPDNVNGRVGIGTCGVSGKGMTEFAAAEKWRKGT</sequence>
<keyword evidence="6 12" id="KW-1278">Translocase</keyword>
<keyword evidence="9" id="KW-0539">Nucleus</keyword>
<feature type="domain" description="Tudor" evidence="13">
    <location>
        <begin position="438"/>
        <end position="496"/>
    </location>
</feature>
<evidence type="ECO:0000256" key="4">
    <source>
        <dbReference type="ARBA" id="ARBA00022448"/>
    </source>
</evidence>
<dbReference type="SUPFAM" id="SSF56762">
    <property type="entry name" value="HydB/Nqo4-like"/>
    <property type="match status" value="1"/>
</dbReference>
<evidence type="ECO:0000256" key="5">
    <source>
        <dbReference type="ARBA" id="ARBA00022664"/>
    </source>
</evidence>
<evidence type="ECO:0000256" key="8">
    <source>
        <dbReference type="ARBA" id="ARBA00023187"/>
    </source>
</evidence>
<keyword evidence="7 12" id="KW-0520">NAD</keyword>
<dbReference type="InterPro" id="IPR010304">
    <property type="entry name" value="SMN_Tudor"/>
</dbReference>
<evidence type="ECO:0000313" key="15">
    <source>
        <dbReference type="Proteomes" id="UP001152798"/>
    </source>
</evidence>
<evidence type="ECO:0000256" key="10">
    <source>
        <dbReference type="ARBA" id="ARBA00030505"/>
    </source>
</evidence>
<dbReference type="Pfam" id="PF00346">
    <property type="entry name" value="Complex1_49kDa"/>
    <property type="match status" value="1"/>
</dbReference>